<name>A0A418MXY3_9ACTN</name>
<evidence type="ECO:0000313" key="2">
    <source>
        <dbReference type="EMBL" id="RIV39801.1"/>
    </source>
</evidence>
<protein>
    <recommendedName>
        <fullName evidence="4">DUF3558 domain-containing protein</fullName>
    </recommendedName>
</protein>
<evidence type="ECO:0008006" key="4">
    <source>
        <dbReference type="Google" id="ProtNLM"/>
    </source>
</evidence>
<evidence type="ECO:0000256" key="1">
    <source>
        <dbReference type="SAM" id="SignalP"/>
    </source>
</evidence>
<evidence type="ECO:0000313" key="3">
    <source>
        <dbReference type="Proteomes" id="UP000283832"/>
    </source>
</evidence>
<proteinExistence type="predicted"/>
<keyword evidence="3" id="KW-1185">Reference proteome</keyword>
<dbReference type="RefSeq" id="WP_119574127.1">
    <property type="nucleotide sequence ID" value="NZ_QXEC01000005.1"/>
</dbReference>
<sequence>MRRLILPALLAAVLALTGCGGSERATPGTGSGPGADADVDLDLPGDGAGTVAPPCPFTADQISGFVGQPMVDQGTCSFGDGKGVAQLTVTTASRLAGETTYDYQRQQADQIYQEVTDLDGVGKGYLAVKDIGAEAVVINNVGSFTVTLSSFQRLGGQPDGYLRAVRQLLDALPR</sequence>
<reference evidence="2 3" key="1">
    <citation type="submission" date="2018-08" db="EMBL/GenBank/DDBJ databases">
        <title>Jishengella sp. nov., isolated from a root of Azadirachta indica A. Juss. var. siamensis Valenton.</title>
        <authorList>
            <person name="Kuncharoen N."/>
            <person name="Tanasupawat S."/>
            <person name="Kudo T."/>
            <person name="Ohkuma M."/>
        </authorList>
    </citation>
    <scope>NUCLEOTIDE SEQUENCE [LARGE SCALE GENOMIC DNA]</scope>
    <source>
        <strain evidence="2 3">AZ1-13</strain>
    </source>
</reference>
<comment type="caution">
    <text evidence="2">The sequence shown here is derived from an EMBL/GenBank/DDBJ whole genome shotgun (WGS) entry which is preliminary data.</text>
</comment>
<dbReference type="EMBL" id="QXEC01000005">
    <property type="protein sequence ID" value="RIV39801.1"/>
    <property type="molecule type" value="Genomic_DNA"/>
</dbReference>
<feature type="chain" id="PRO_5038501033" description="DUF3558 domain-containing protein" evidence="1">
    <location>
        <begin position="26"/>
        <end position="174"/>
    </location>
</feature>
<organism evidence="2 3">
    <name type="scientific">Micromonospora radicis</name>
    <dbReference type="NCBI Taxonomy" id="1894971"/>
    <lineage>
        <taxon>Bacteria</taxon>
        <taxon>Bacillati</taxon>
        <taxon>Actinomycetota</taxon>
        <taxon>Actinomycetes</taxon>
        <taxon>Micromonosporales</taxon>
        <taxon>Micromonosporaceae</taxon>
        <taxon>Micromonospora</taxon>
    </lineage>
</organism>
<dbReference type="Proteomes" id="UP000283832">
    <property type="component" value="Unassembled WGS sequence"/>
</dbReference>
<dbReference type="AlphaFoldDB" id="A0A418MXY3"/>
<feature type="signal peptide" evidence="1">
    <location>
        <begin position="1"/>
        <end position="25"/>
    </location>
</feature>
<keyword evidence="1" id="KW-0732">Signal</keyword>
<accession>A0A418MXY3</accession>
<gene>
    <name evidence="2" type="ORF">D2L64_07750</name>
</gene>
<dbReference type="OrthoDB" id="3390544at2"/>
<dbReference type="PROSITE" id="PS51257">
    <property type="entry name" value="PROKAR_LIPOPROTEIN"/>
    <property type="match status" value="1"/>
</dbReference>